<evidence type="ECO:0000313" key="4">
    <source>
        <dbReference type="Proteomes" id="UP000218231"/>
    </source>
</evidence>
<organism evidence="3 4">
    <name type="scientific">Diploscapter pachys</name>
    <dbReference type="NCBI Taxonomy" id="2018661"/>
    <lineage>
        <taxon>Eukaryota</taxon>
        <taxon>Metazoa</taxon>
        <taxon>Ecdysozoa</taxon>
        <taxon>Nematoda</taxon>
        <taxon>Chromadorea</taxon>
        <taxon>Rhabditida</taxon>
        <taxon>Rhabditina</taxon>
        <taxon>Rhabditomorpha</taxon>
        <taxon>Rhabditoidea</taxon>
        <taxon>Rhabditidae</taxon>
        <taxon>Diploscapter</taxon>
    </lineage>
</organism>
<feature type="region of interest" description="Disordered" evidence="1">
    <location>
        <begin position="344"/>
        <end position="373"/>
    </location>
</feature>
<dbReference type="Pfam" id="PF03466">
    <property type="entry name" value="LysR_substrate"/>
    <property type="match status" value="1"/>
</dbReference>
<comment type="caution">
    <text evidence="3">The sequence shown here is derived from an EMBL/GenBank/DDBJ whole genome shotgun (WGS) entry which is preliminary data.</text>
</comment>
<dbReference type="InterPro" id="IPR005119">
    <property type="entry name" value="LysR_subst-bd"/>
</dbReference>
<accession>A0A2A2KBR1</accession>
<dbReference type="Proteomes" id="UP000218231">
    <property type="component" value="Unassembled WGS sequence"/>
</dbReference>
<proteinExistence type="predicted"/>
<evidence type="ECO:0000256" key="1">
    <source>
        <dbReference type="SAM" id="MobiDB-lite"/>
    </source>
</evidence>
<evidence type="ECO:0000313" key="3">
    <source>
        <dbReference type="EMBL" id="PAV71434.1"/>
    </source>
</evidence>
<dbReference type="PROSITE" id="PS00530">
    <property type="entry name" value="RNASE_T2_1"/>
    <property type="match status" value="1"/>
</dbReference>
<dbReference type="AlphaFoldDB" id="A0A2A2KBR1"/>
<evidence type="ECO:0000259" key="2">
    <source>
        <dbReference type="Pfam" id="PF03466"/>
    </source>
</evidence>
<dbReference type="GO" id="GO:0003723">
    <property type="term" value="F:RNA binding"/>
    <property type="evidence" value="ECO:0007669"/>
    <property type="project" value="InterPro"/>
</dbReference>
<name>A0A2A2KBR1_9BILA</name>
<feature type="domain" description="LysR substrate-binding" evidence="2">
    <location>
        <begin position="21"/>
        <end position="87"/>
    </location>
</feature>
<reference evidence="3 4" key="1">
    <citation type="journal article" date="2017" name="Curr. Biol.">
        <title>Genome architecture and evolution of a unichromosomal asexual nematode.</title>
        <authorList>
            <person name="Fradin H."/>
            <person name="Zegar C."/>
            <person name="Gutwein M."/>
            <person name="Lucas J."/>
            <person name="Kovtun M."/>
            <person name="Corcoran D."/>
            <person name="Baugh L.R."/>
            <person name="Kiontke K."/>
            <person name="Gunsalus K."/>
            <person name="Fitch D.H."/>
            <person name="Piano F."/>
        </authorList>
    </citation>
    <scope>NUCLEOTIDE SEQUENCE [LARGE SCALE GENOMIC DNA]</scope>
    <source>
        <strain evidence="3">PF1309</strain>
    </source>
</reference>
<keyword evidence="4" id="KW-1185">Reference proteome</keyword>
<gene>
    <name evidence="3" type="ORF">WR25_03573</name>
</gene>
<dbReference type="SUPFAM" id="SSF53850">
    <property type="entry name" value="Periplasmic binding protein-like II"/>
    <property type="match status" value="1"/>
</dbReference>
<dbReference type="InterPro" id="IPR018188">
    <property type="entry name" value="RNase_T2_His_AS_1"/>
</dbReference>
<sequence>MAQKMEQAALELARRTRGADNEEAGEVRIATTDSLALEFVIPALRQVHETHPEVRVVLSGSSEIVNLSQRETDIAIRNQRPDSPDLGSFAGHDLVVYEPYWRDRAEPTLVDVPMGEGRVVMAANASMMLRRGIAEGLGLGEIPVELGQRDGLRRVWPQRTRSQPYESACNGQRAERVCDEGFEGLGLDDLDREMPETLGQPDDAGSGRRLQVLASQWLAVLVLGLDAIGRQLVIGLLDVRRGVAVAVDHPFAVGIEQVLEVARQRLDQHETLLADPGDRIVDVQAAAFPDQRAGNVGAQHLCVIATGGVQIGDQYIHVAELEVHRIARSCRRFRAVPARRRSPSLLRAGRPRPPVSTGRPWKSDGFNRATGTEPVAPDKEVIMQWTPQSATCLKALLFGCLAAAASPIFAEQICALPDSVEPAPARPCFSGNRFEWVVHGLWPQNGYARSNQDHPRNCQTVGSLPAPLRPSLQEMLGSEAGPNQLVDAKVSDIKQAFLAHNPALPAQSLRVSVGSGNRLKELWVCLDTQLGPTPCPTGGTPDNQQIKYSLEIPCFGYARAQNGCVDNKSSSVSLKASPSERESSQTTWSYNDEPTRKPEPASSRSCHLPSLAWRGRHRPRRAEWLAGR</sequence>
<protein>
    <recommendedName>
        <fullName evidence="2">LysR substrate-binding domain-containing protein</fullName>
    </recommendedName>
</protein>
<dbReference type="InterPro" id="IPR036430">
    <property type="entry name" value="RNase_T2-like_sf"/>
</dbReference>
<dbReference type="Gene3D" id="3.40.190.10">
    <property type="entry name" value="Periplasmic binding protein-like II"/>
    <property type="match status" value="1"/>
</dbReference>
<dbReference type="EMBL" id="LIAE01009033">
    <property type="protein sequence ID" value="PAV71434.1"/>
    <property type="molecule type" value="Genomic_DNA"/>
</dbReference>
<dbReference type="GO" id="GO:0033897">
    <property type="term" value="F:ribonuclease T2 activity"/>
    <property type="evidence" value="ECO:0007669"/>
    <property type="project" value="InterPro"/>
</dbReference>
<dbReference type="SUPFAM" id="SSF55895">
    <property type="entry name" value="Ribonuclease Rh-like"/>
    <property type="match status" value="1"/>
</dbReference>
<feature type="region of interest" description="Disordered" evidence="1">
    <location>
        <begin position="568"/>
        <end position="607"/>
    </location>
</feature>